<feature type="compositionally biased region" description="Low complexity" evidence="12">
    <location>
        <begin position="410"/>
        <end position="426"/>
    </location>
</feature>
<feature type="compositionally biased region" description="Polar residues" evidence="12">
    <location>
        <begin position="383"/>
        <end position="399"/>
    </location>
</feature>
<feature type="region of interest" description="Disordered" evidence="12">
    <location>
        <begin position="1"/>
        <end position="39"/>
    </location>
</feature>
<evidence type="ECO:0000256" key="6">
    <source>
        <dbReference type="ARBA" id="ARBA00022824"/>
    </source>
</evidence>
<evidence type="ECO:0000313" key="14">
    <source>
        <dbReference type="Proteomes" id="UP000005627"/>
    </source>
</evidence>
<accession>G8ZSC7</accession>
<evidence type="ECO:0000256" key="11">
    <source>
        <dbReference type="RuleBase" id="RU362142"/>
    </source>
</evidence>
<reference evidence="13 14" key="1">
    <citation type="journal article" date="2011" name="Proc. Natl. Acad. Sci. U.S.A.">
        <title>Evolutionary erosion of yeast sex chromosomes by mating-type switching accidents.</title>
        <authorList>
            <person name="Gordon J.L."/>
            <person name="Armisen D."/>
            <person name="Proux-Wera E."/>
            <person name="Oheigeartaigh S.S."/>
            <person name="Byrne K.P."/>
            <person name="Wolfe K.H."/>
        </authorList>
    </citation>
    <scope>NUCLEOTIDE SEQUENCE [LARGE SCALE GENOMIC DNA]</scope>
    <source>
        <strain evidence="14">ATCC 10662 / CBS 1146 / NBRC 0425 / NCYC 2629 / NRRL Y-866</strain>
    </source>
</reference>
<dbReference type="GO" id="GO:0048309">
    <property type="term" value="P:endoplasmic reticulum inheritance"/>
    <property type="evidence" value="ECO:0007669"/>
    <property type="project" value="EnsemblFungi"/>
</dbReference>
<dbReference type="KEGG" id="tdl:TDEL_0C05300"/>
<comment type="function">
    <text evidence="10">RNA-binding protein that binds specific mRNAs including the ASH1 mRNA, coding for a repressor of the HO endonuclease. Part of the mRNA localization machinery that restricts accumulation of certain proteins to the bud and in the daughter cell. Required for the delivery of cortical endoplasmic reticulum into the emerging bud.</text>
</comment>
<evidence type="ECO:0000256" key="4">
    <source>
        <dbReference type="ARBA" id="ARBA00022448"/>
    </source>
</evidence>
<keyword evidence="9 11" id="KW-0472">Membrane</keyword>
<dbReference type="Pfam" id="PF17078">
    <property type="entry name" value="SHE3"/>
    <property type="match status" value="1"/>
</dbReference>
<dbReference type="OrthoDB" id="6088208at2759"/>
<evidence type="ECO:0000256" key="5">
    <source>
        <dbReference type="ARBA" id="ARBA00022816"/>
    </source>
</evidence>
<evidence type="ECO:0000256" key="7">
    <source>
        <dbReference type="ARBA" id="ARBA00022884"/>
    </source>
</evidence>
<feature type="compositionally biased region" description="Low complexity" evidence="12">
    <location>
        <begin position="341"/>
        <end position="352"/>
    </location>
</feature>
<keyword evidence="8 11" id="KW-0175">Coiled coil</keyword>
<comment type="similarity">
    <text evidence="2 11">Belongs to the SHE3 family.</text>
</comment>
<dbReference type="GeneID" id="11500754"/>
<keyword evidence="14" id="KW-1185">Reference proteome</keyword>
<sequence>MAGDNGTFEGTSSVSGSPAARSVLQSPSRAHITRSPAISPAKLAPNHAIFMANIDSSPTKRKEELCNGNSSSSTKVIENLHEQIDTLTNTNLQLTVQSHSLLDKLETAQQRESKLLENTASLKHENENIASMLNRKSRKLRDVEDDYEKLKKIYDELSCEKSELEKKFQSTSDKEKSLEQQVEMVRVQYDALVDSQDYYKEHYSSEVRKLKEQLGSLKKEQHSQLERHSADMDLLSEKLSEFDVKSDNIQQLEKDRLTHLEGKCDDMVNQLDLNAWVNLYKESARTLLDYAEKMNITLPQQFHQLTQDPDLAALDAETNQSTLSPMIPLKISKVRSNRAATSPNSNTLSTSTHAKRSSFYGSATQFPTSASGALPGVKRSSSRRTNSGKSDKTNSSADSSPVLRQVARNASSPSPRMGSASSFRRN</sequence>
<evidence type="ECO:0000256" key="12">
    <source>
        <dbReference type="SAM" id="MobiDB-lite"/>
    </source>
</evidence>
<comment type="subcellular location">
    <subcellularLocation>
        <location evidence="1 11">Endoplasmic reticulum membrane</location>
        <topology evidence="1 11">Peripheral membrane protein</topology>
    </subcellularLocation>
</comment>
<keyword evidence="6 11" id="KW-0256">Endoplasmic reticulum</keyword>
<dbReference type="GO" id="GO:0005934">
    <property type="term" value="C:cellular bud tip"/>
    <property type="evidence" value="ECO:0007669"/>
    <property type="project" value="EnsemblFungi"/>
</dbReference>
<keyword evidence="7 11" id="KW-0694">RNA-binding</keyword>
<feature type="coiled-coil region" evidence="11">
    <location>
        <begin position="77"/>
        <end position="227"/>
    </location>
</feature>
<dbReference type="Proteomes" id="UP000005627">
    <property type="component" value="Chromosome 3"/>
</dbReference>
<dbReference type="GO" id="GO:1990825">
    <property type="term" value="F:sequence-specific mRNA binding"/>
    <property type="evidence" value="ECO:0007669"/>
    <property type="project" value="EnsemblFungi"/>
</dbReference>
<dbReference type="InParanoid" id="G8ZSC7"/>
<evidence type="ECO:0000256" key="3">
    <source>
        <dbReference type="ARBA" id="ARBA00019884"/>
    </source>
</evidence>
<evidence type="ECO:0000256" key="8">
    <source>
        <dbReference type="ARBA" id="ARBA00023054"/>
    </source>
</evidence>
<gene>
    <name evidence="13" type="primary">TDEL0C05300</name>
    <name evidence="11" type="synonym">SHE3</name>
    <name evidence="13" type="ORF">TDEL_0C05300</name>
</gene>
<keyword evidence="5 11" id="KW-0509">mRNA transport</keyword>
<dbReference type="AlphaFoldDB" id="G8ZSC7"/>
<feature type="region of interest" description="Disordered" evidence="12">
    <location>
        <begin position="334"/>
        <end position="426"/>
    </location>
</feature>
<organism evidence="13 14">
    <name type="scientific">Torulaspora delbrueckii</name>
    <name type="common">Yeast</name>
    <name type="synonym">Candida colliculosa</name>
    <dbReference type="NCBI Taxonomy" id="4950"/>
    <lineage>
        <taxon>Eukaryota</taxon>
        <taxon>Fungi</taxon>
        <taxon>Dikarya</taxon>
        <taxon>Ascomycota</taxon>
        <taxon>Saccharomycotina</taxon>
        <taxon>Saccharomycetes</taxon>
        <taxon>Saccharomycetales</taxon>
        <taxon>Saccharomycetaceae</taxon>
        <taxon>Torulaspora</taxon>
    </lineage>
</organism>
<dbReference type="HOGENOM" id="CLU_038734_0_0_1"/>
<protein>
    <recommendedName>
        <fullName evidence="3 11">SWI5-dependent HO expression protein 3</fullName>
    </recommendedName>
</protein>
<evidence type="ECO:0000256" key="10">
    <source>
        <dbReference type="ARBA" id="ARBA00024975"/>
    </source>
</evidence>
<dbReference type="InterPro" id="IPR031398">
    <property type="entry name" value="She3"/>
</dbReference>
<dbReference type="GO" id="GO:0008298">
    <property type="term" value="P:intracellular mRNA localization"/>
    <property type="evidence" value="ECO:0007669"/>
    <property type="project" value="EnsemblFungi"/>
</dbReference>
<dbReference type="GO" id="GO:0005789">
    <property type="term" value="C:endoplasmic reticulum membrane"/>
    <property type="evidence" value="ECO:0007669"/>
    <property type="project" value="UniProtKB-SubCell"/>
</dbReference>
<proteinExistence type="inferred from homology"/>
<evidence type="ECO:0000256" key="9">
    <source>
        <dbReference type="ARBA" id="ARBA00023136"/>
    </source>
</evidence>
<evidence type="ECO:0000256" key="1">
    <source>
        <dbReference type="ARBA" id="ARBA00004406"/>
    </source>
</evidence>
<feature type="compositionally biased region" description="Polar residues" evidence="12">
    <location>
        <begin position="359"/>
        <end position="371"/>
    </location>
</feature>
<dbReference type="STRING" id="1076872.G8ZSC7"/>
<keyword evidence="4 11" id="KW-0813">Transport</keyword>
<evidence type="ECO:0000256" key="2">
    <source>
        <dbReference type="ARBA" id="ARBA00008123"/>
    </source>
</evidence>
<dbReference type="FunCoup" id="G8ZSC7">
    <property type="interactions" value="1510"/>
</dbReference>
<evidence type="ECO:0000313" key="13">
    <source>
        <dbReference type="EMBL" id="CCE91419.1"/>
    </source>
</evidence>
<dbReference type="eggNOG" id="ENOG502QSQX">
    <property type="taxonomic scope" value="Eukaryota"/>
</dbReference>
<dbReference type="GO" id="GO:0051028">
    <property type="term" value="P:mRNA transport"/>
    <property type="evidence" value="ECO:0007669"/>
    <property type="project" value="UniProtKB-UniRule"/>
</dbReference>
<dbReference type="EMBL" id="HE616744">
    <property type="protein sequence ID" value="CCE91419.1"/>
    <property type="molecule type" value="Genomic_DNA"/>
</dbReference>
<dbReference type="GO" id="GO:0007533">
    <property type="term" value="P:mating type switching"/>
    <property type="evidence" value="ECO:0007669"/>
    <property type="project" value="EnsemblFungi"/>
</dbReference>
<dbReference type="RefSeq" id="XP_003680630.1">
    <property type="nucleotide sequence ID" value="XM_003680582.1"/>
</dbReference>
<name>G8ZSC7_TORDE</name>